<dbReference type="InterPro" id="IPR000667">
    <property type="entry name" value="Peptidase_S13"/>
</dbReference>
<feature type="signal peptide" evidence="3">
    <location>
        <begin position="1"/>
        <end position="20"/>
    </location>
</feature>
<dbReference type="PRINTS" id="PR00922">
    <property type="entry name" value="DADACBPTASE3"/>
</dbReference>
<dbReference type="EC" id="3.4.16.4" evidence="4"/>
<keyword evidence="4" id="KW-0645">Protease</keyword>
<dbReference type="EMBL" id="SPVF01000255">
    <property type="protein sequence ID" value="TFW11622.1"/>
    <property type="molecule type" value="Genomic_DNA"/>
</dbReference>
<dbReference type="PANTHER" id="PTHR30023:SF0">
    <property type="entry name" value="PENICILLIN-SENSITIVE CARBOXYPEPTIDASE A"/>
    <property type="match status" value="1"/>
</dbReference>
<dbReference type="SUPFAM" id="SSF56601">
    <property type="entry name" value="beta-lactamase/transpeptidase-like"/>
    <property type="match status" value="1"/>
</dbReference>
<evidence type="ECO:0000256" key="2">
    <source>
        <dbReference type="ARBA" id="ARBA00022801"/>
    </source>
</evidence>
<dbReference type="Proteomes" id="UP000298438">
    <property type="component" value="Unassembled WGS sequence"/>
</dbReference>
<dbReference type="OrthoDB" id="9802627at2"/>
<sequence length="487" mass="52330">MLRRLALAAALAACLPFAHAALPAPVAAALAANGLPEDALGVIVIRGNTIVLEQNAARPMRPASVMKTVTTMVGLDRLGPAFRGRTELLSNAAVVGGTLQGDLVLRGGADVDLTTATLERMLHDLRSQGIRRIAGNVMVDRSLFTPARLDIGVPPFDESPEAYYNVIPDAAIINRNMLDIDMRSTDKRITFSVWPELDRVAVTSDMTLIDGDCAKWEDGWKQPEYKRDGSGRLKIVLHGTFPKNCARSNSINVLDRQDYTARLFRALWKRQGGQLKGEVVDGVAPADARLLAEHVSRPLPEIVRDVNKPSDNEIARTIFLALGSLQFDEKLGSKPLPVDGVGSTLVRADATVRAWMHEHGISDDGLVLENGSGLSRIERVSPQQLAGVLQAALKSNWAPEFVTSLPIAAVDGTMRRRLKDSPAASHARVKTGTLRDTIANAGYVPDANGEVCIVAAILNDDHVGNGKGRAVLDALLDWVARSSAAGQ</sequence>
<comment type="caution">
    <text evidence="4">The sequence shown here is derived from an EMBL/GenBank/DDBJ whole genome shotgun (WGS) entry which is preliminary data.</text>
</comment>
<protein>
    <submittedName>
        <fullName evidence="4">D-alanyl-D-alanine carboxypeptidase/D-alanyl-D-alanine-endopeptidase</fullName>
        <ecNumber evidence="4">3.4.16.4</ecNumber>
    </submittedName>
</protein>
<dbReference type="Pfam" id="PF02113">
    <property type="entry name" value="Peptidase_S13"/>
    <property type="match status" value="1"/>
</dbReference>
<keyword evidence="3" id="KW-0732">Signal</keyword>
<dbReference type="PANTHER" id="PTHR30023">
    <property type="entry name" value="D-ALANYL-D-ALANINE CARBOXYPEPTIDASE"/>
    <property type="match status" value="1"/>
</dbReference>
<reference evidence="4 5" key="1">
    <citation type="submission" date="2019-03" db="EMBL/GenBank/DDBJ databases">
        <title>Draft Genome Sequence of Massilia arenosa sp. nov., a Novel Massilia Species Isolated from a Sandy-loam Maize Soil.</title>
        <authorList>
            <person name="Raths R."/>
            <person name="Peta V."/>
            <person name="Bucking H."/>
        </authorList>
    </citation>
    <scope>NUCLEOTIDE SEQUENCE [LARGE SCALE GENOMIC DNA]</scope>
    <source>
        <strain evidence="4 5">MC02</strain>
    </source>
</reference>
<dbReference type="Gene3D" id="3.40.710.10">
    <property type="entry name" value="DD-peptidase/beta-lactamase superfamily"/>
    <property type="match status" value="1"/>
</dbReference>
<name>A0A4Y9RRT6_9BURK</name>
<dbReference type="GO" id="GO:0006508">
    <property type="term" value="P:proteolysis"/>
    <property type="evidence" value="ECO:0007669"/>
    <property type="project" value="InterPro"/>
</dbReference>
<dbReference type="GO" id="GO:0000270">
    <property type="term" value="P:peptidoglycan metabolic process"/>
    <property type="evidence" value="ECO:0007669"/>
    <property type="project" value="TreeGrafter"/>
</dbReference>
<dbReference type="NCBIfam" id="TIGR00666">
    <property type="entry name" value="PBP4"/>
    <property type="match status" value="1"/>
</dbReference>
<evidence type="ECO:0000256" key="1">
    <source>
        <dbReference type="ARBA" id="ARBA00006096"/>
    </source>
</evidence>
<evidence type="ECO:0000256" key="3">
    <source>
        <dbReference type="SAM" id="SignalP"/>
    </source>
</evidence>
<dbReference type="InterPro" id="IPR012338">
    <property type="entry name" value="Beta-lactam/transpept-like"/>
</dbReference>
<comment type="similarity">
    <text evidence="1">Belongs to the peptidase S13 family.</text>
</comment>
<evidence type="ECO:0000313" key="5">
    <source>
        <dbReference type="Proteomes" id="UP000298438"/>
    </source>
</evidence>
<feature type="chain" id="PRO_5021408287" evidence="3">
    <location>
        <begin position="21"/>
        <end position="487"/>
    </location>
</feature>
<evidence type="ECO:0000313" key="4">
    <source>
        <dbReference type="EMBL" id="TFW11622.1"/>
    </source>
</evidence>
<gene>
    <name evidence="4" type="primary">dacB</name>
    <name evidence="4" type="ORF">E4L96_20705</name>
</gene>
<dbReference type="RefSeq" id="WP_135209115.1">
    <property type="nucleotide sequence ID" value="NZ_SPVF01000255.1"/>
</dbReference>
<keyword evidence="5" id="KW-1185">Reference proteome</keyword>
<keyword evidence="4" id="KW-0121">Carboxypeptidase</keyword>
<keyword evidence="2 4" id="KW-0378">Hydrolase</keyword>
<proteinExistence type="inferred from homology"/>
<dbReference type="GO" id="GO:0009002">
    <property type="term" value="F:serine-type D-Ala-D-Ala carboxypeptidase activity"/>
    <property type="evidence" value="ECO:0007669"/>
    <property type="project" value="UniProtKB-EC"/>
</dbReference>
<organism evidence="4 5">
    <name type="scientific">Zemynaea arenosa</name>
    <dbReference type="NCBI Taxonomy" id="2561931"/>
    <lineage>
        <taxon>Bacteria</taxon>
        <taxon>Pseudomonadati</taxon>
        <taxon>Pseudomonadota</taxon>
        <taxon>Betaproteobacteria</taxon>
        <taxon>Burkholderiales</taxon>
        <taxon>Oxalobacteraceae</taxon>
        <taxon>Telluria group</taxon>
        <taxon>Zemynaea</taxon>
    </lineage>
</organism>
<dbReference type="Gene3D" id="3.50.80.20">
    <property type="entry name" value="D-Ala-D-Ala carboxypeptidase C, peptidase S13"/>
    <property type="match status" value="1"/>
</dbReference>
<accession>A0A4Y9RRT6</accession>
<dbReference type="AlphaFoldDB" id="A0A4Y9RRT6"/>